<protein>
    <recommendedName>
        <fullName evidence="4 12">Ribosomal RNA small subunit methyltransferase E</fullName>
        <ecNumber evidence="3 12">2.1.1.193</ecNumber>
    </recommendedName>
</protein>
<keyword evidence="7 12" id="KW-0489">Methyltransferase</keyword>
<dbReference type="Pfam" id="PF20260">
    <property type="entry name" value="PUA_4"/>
    <property type="match status" value="1"/>
</dbReference>
<feature type="domain" description="Ribosomal RNA small subunit methyltransferase E PUA-like" evidence="14">
    <location>
        <begin position="20"/>
        <end position="64"/>
    </location>
</feature>
<dbReference type="Gene3D" id="3.40.1280.10">
    <property type="match status" value="1"/>
</dbReference>
<organism evidence="15 16">
    <name type="scientific">Bacillus mesophilus</name>
    <dbReference type="NCBI Taxonomy" id="1808955"/>
    <lineage>
        <taxon>Bacteria</taxon>
        <taxon>Bacillati</taxon>
        <taxon>Bacillota</taxon>
        <taxon>Bacilli</taxon>
        <taxon>Bacillales</taxon>
        <taxon>Bacillaceae</taxon>
        <taxon>Bacillus</taxon>
    </lineage>
</organism>
<dbReference type="InterPro" id="IPR006700">
    <property type="entry name" value="RsmE"/>
</dbReference>
<evidence type="ECO:0000256" key="10">
    <source>
        <dbReference type="ARBA" id="ARBA00025699"/>
    </source>
</evidence>
<keyword evidence="16" id="KW-1185">Reference proteome</keyword>
<dbReference type="InterPro" id="IPR015947">
    <property type="entry name" value="PUA-like_sf"/>
</dbReference>
<evidence type="ECO:0000256" key="7">
    <source>
        <dbReference type="ARBA" id="ARBA00022603"/>
    </source>
</evidence>
<comment type="function">
    <text evidence="10 12">Specifically methylates the N3 position of the uracil ring of uridine 1498 (m3U1498) in 16S rRNA. Acts on the fully assembled 30S ribosomal subunit.</text>
</comment>
<evidence type="ECO:0000259" key="13">
    <source>
        <dbReference type="Pfam" id="PF04452"/>
    </source>
</evidence>
<dbReference type="Pfam" id="PF04452">
    <property type="entry name" value="Methyltrans_RNA"/>
    <property type="match status" value="1"/>
</dbReference>
<dbReference type="GO" id="GO:0070475">
    <property type="term" value="P:rRNA base methylation"/>
    <property type="evidence" value="ECO:0007669"/>
    <property type="project" value="TreeGrafter"/>
</dbReference>
<dbReference type="EMBL" id="JAAIWM010000002">
    <property type="protein sequence ID" value="NEY71671.1"/>
    <property type="molecule type" value="Genomic_DNA"/>
</dbReference>
<dbReference type="PIRSF" id="PIRSF015601">
    <property type="entry name" value="MTase_slr0722"/>
    <property type="match status" value="1"/>
</dbReference>
<dbReference type="GO" id="GO:0070042">
    <property type="term" value="F:rRNA (uridine-N3-)-methyltransferase activity"/>
    <property type="evidence" value="ECO:0007669"/>
    <property type="project" value="TreeGrafter"/>
</dbReference>
<dbReference type="InterPro" id="IPR029026">
    <property type="entry name" value="tRNA_m1G_MTases_N"/>
</dbReference>
<dbReference type="InterPro" id="IPR046887">
    <property type="entry name" value="RsmE_PUA-like"/>
</dbReference>
<evidence type="ECO:0000256" key="6">
    <source>
        <dbReference type="ARBA" id="ARBA00022552"/>
    </source>
</evidence>
<dbReference type="Proteomes" id="UP000481043">
    <property type="component" value="Unassembled WGS sequence"/>
</dbReference>
<gene>
    <name evidence="15" type="ORF">G4D63_07920</name>
</gene>
<dbReference type="InterPro" id="IPR046886">
    <property type="entry name" value="RsmE_MTase_dom"/>
</dbReference>
<evidence type="ECO:0000256" key="9">
    <source>
        <dbReference type="ARBA" id="ARBA00022691"/>
    </source>
</evidence>
<accession>A0A6M0Q5M0</accession>
<dbReference type="SUPFAM" id="SSF75217">
    <property type="entry name" value="alpha/beta knot"/>
    <property type="match status" value="1"/>
</dbReference>
<dbReference type="SUPFAM" id="SSF88697">
    <property type="entry name" value="PUA domain-like"/>
    <property type="match status" value="1"/>
</dbReference>
<evidence type="ECO:0000256" key="12">
    <source>
        <dbReference type="PIRNR" id="PIRNR015601"/>
    </source>
</evidence>
<comment type="similarity">
    <text evidence="2 12">Belongs to the RNA methyltransferase RsmE family.</text>
</comment>
<evidence type="ECO:0000256" key="11">
    <source>
        <dbReference type="ARBA" id="ARBA00047944"/>
    </source>
</evidence>
<dbReference type="CDD" id="cd18084">
    <property type="entry name" value="RsmE-like"/>
    <property type="match status" value="1"/>
</dbReference>
<evidence type="ECO:0000313" key="15">
    <source>
        <dbReference type="EMBL" id="NEY71671.1"/>
    </source>
</evidence>
<keyword evidence="6 12" id="KW-0698">rRNA processing</keyword>
<evidence type="ECO:0000256" key="5">
    <source>
        <dbReference type="ARBA" id="ARBA00022490"/>
    </source>
</evidence>
<sequence>MQRYFVPSAQFSERAVKIIGDDAHHIQRVMRMSENDQILCCNDQGNTCLCEITEFTNEGVTLSIVEWLEESKELPVTVAIASGLPKGDKLELIIQKATELGAFQFVPFNAARSIVKWDEKKGDKKLERWLKISKEAAEQSHRNKVPEVLKPLSLGELIALGENFDYKMVAFEEEAKQGEQTQFAKLLTEMKPGNSLLTVFGPEGGLTDKEIDQLKSHGFISCGLGPRILRAETAPLYVLAAISYHFELQGVK</sequence>
<keyword evidence="9 12" id="KW-0949">S-adenosyl-L-methionine</keyword>
<evidence type="ECO:0000313" key="16">
    <source>
        <dbReference type="Proteomes" id="UP000481043"/>
    </source>
</evidence>
<comment type="catalytic activity">
    <reaction evidence="11 12">
        <text>uridine(1498) in 16S rRNA + S-adenosyl-L-methionine = N(3)-methyluridine(1498) in 16S rRNA + S-adenosyl-L-homocysteine + H(+)</text>
        <dbReference type="Rhea" id="RHEA:42920"/>
        <dbReference type="Rhea" id="RHEA-COMP:10283"/>
        <dbReference type="Rhea" id="RHEA-COMP:10284"/>
        <dbReference type="ChEBI" id="CHEBI:15378"/>
        <dbReference type="ChEBI" id="CHEBI:57856"/>
        <dbReference type="ChEBI" id="CHEBI:59789"/>
        <dbReference type="ChEBI" id="CHEBI:65315"/>
        <dbReference type="ChEBI" id="CHEBI:74502"/>
        <dbReference type="EC" id="2.1.1.193"/>
    </reaction>
</comment>
<dbReference type="NCBIfam" id="NF008691">
    <property type="entry name" value="PRK11713.1-4"/>
    <property type="match status" value="1"/>
</dbReference>
<reference evidence="15 16" key="1">
    <citation type="submission" date="2020-02" db="EMBL/GenBank/DDBJ databases">
        <title>Bacillus aquiflavi sp. nov., isolated from yellow water of strong flavor Chinese baijiu in Yibin region of China.</title>
        <authorList>
            <person name="Xie J."/>
        </authorList>
    </citation>
    <scope>NUCLEOTIDE SEQUENCE [LARGE SCALE GENOMIC DNA]</scope>
    <source>
        <strain evidence="15 16">SA4</strain>
    </source>
</reference>
<dbReference type="RefSeq" id="WP_163179107.1">
    <property type="nucleotide sequence ID" value="NZ_JAAIWM010000002.1"/>
</dbReference>
<feature type="domain" description="Ribosomal RNA small subunit methyltransferase E methyltransferase" evidence="13">
    <location>
        <begin position="73"/>
        <end position="243"/>
    </location>
</feature>
<comment type="caution">
    <text evidence="15">The sequence shown here is derived from an EMBL/GenBank/DDBJ whole genome shotgun (WGS) entry which is preliminary data.</text>
</comment>
<dbReference type="EC" id="2.1.1.193" evidence="3 12"/>
<evidence type="ECO:0000256" key="8">
    <source>
        <dbReference type="ARBA" id="ARBA00022679"/>
    </source>
</evidence>
<name>A0A6M0Q5M0_9BACI</name>
<keyword evidence="8 12" id="KW-0808">Transferase</keyword>
<dbReference type="Gene3D" id="2.40.240.20">
    <property type="entry name" value="Hypothetical PUA domain-like, domain 1"/>
    <property type="match status" value="1"/>
</dbReference>
<evidence type="ECO:0000256" key="1">
    <source>
        <dbReference type="ARBA" id="ARBA00004496"/>
    </source>
</evidence>
<proteinExistence type="inferred from homology"/>
<evidence type="ECO:0000259" key="14">
    <source>
        <dbReference type="Pfam" id="PF20260"/>
    </source>
</evidence>
<dbReference type="PANTHER" id="PTHR30027">
    <property type="entry name" value="RIBOSOMAL RNA SMALL SUBUNIT METHYLTRANSFERASE E"/>
    <property type="match status" value="1"/>
</dbReference>
<comment type="subcellular location">
    <subcellularLocation>
        <location evidence="1 12">Cytoplasm</location>
    </subcellularLocation>
</comment>
<dbReference type="PANTHER" id="PTHR30027:SF3">
    <property type="entry name" value="16S RRNA (URACIL(1498)-N(3))-METHYLTRANSFERASE"/>
    <property type="match status" value="1"/>
</dbReference>
<evidence type="ECO:0000256" key="2">
    <source>
        <dbReference type="ARBA" id="ARBA00005528"/>
    </source>
</evidence>
<dbReference type="AlphaFoldDB" id="A0A6M0Q5M0"/>
<evidence type="ECO:0000256" key="4">
    <source>
        <dbReference type="ARBA" id="ARBA00013673"/>
    </source>
</evidence>
<keyword evidence="5 12" id="KW-0963">Cytoplasm</keyword>
<dbReference type="InterPro" id="IPR029028">
    <property type="entry name" value="Alpha/beta_knot_MTases"/>
</dbReference>
<evidence type="ECO:0000256" key="3">
    <source>
        <dbReference type="ARBA" id="ARBA00012328"/>
    </source>
</evidence>
<dbReference type="NCBIfam" id="TIGR00046">
    <property type="entry name" value="RsmE family RNA methyltransferase"/>
    <property type="match status" value="1"/>
</dbReference>
<dbReference type="GO" id="GO:0005737">
    <property type="term" value="C:cytoplasm"/>
    <property type="evidence" value="ECO:0007669"/>
    <property type="project" value="UniProtKB-SubCell"/>
</dbReference>